<comment type="similarity">
    <text evidence="1">Belongs to the SAP18 family.</text>
</comment>
<feature type="chain" id="PRO_5004543336" description="18 kDa Sin3-associated polypeptide" evidence="3">
    <location>
        <begin position="19"/>
        <end position="154"/>
    </location>
</feature>
<dbReference type="PANTHER" id="PTHR13082:SF0">
    <property type="entry name" value="HISTONE DEACETYLASE COMPLEX SUBUNIT SAP18"/>
    <property type="match status" value="1"/>
</dbReference>
<evidence type="ECO:0000313" key="4">
    <source>
        <dbReference type="EMBL" id="EPQ16496.1"/>
    </source>
</evidence>
<dbReference type="InterPro" id="IPR010516">
    <property type="entry name" value="SAP18"/>
</dbReference>
<accession>S7NGT9</accession>
<dbReference type="InterPro" id="IPR042534">
    <property type="entry name" value="SAP18_sf"/>
</dbReference>
<name>S7NGT9_MYOBR</name>
<dbReference type="Proteomes" id="UP000052978">
    <property type="component" value="Unassembled WGS sequence"/>
</dbReference>
<gene>
    <name evidence="4" type="ORF">D623_10016712</name>
</gene>
<keyword evidence="3" id="KW-0732">Signal</keyword>
<dbReference type="AlphaFoldDB" id="S7NGT9"/>
<evidence type="ECO:0000256" key="2">
    <source>
        <dbReference type="ARBA" id="ARBA00030511"/>
    </source>
</evidence>
<dbReference type="Pfam" id="PF06487">
    <property type="entry name" value="SAP18"/>
    <property type="match status" value="1"/>
</dbReference>
<evidence type="ECO:0000313" key="5">
    <source>
        <dbReference type="Proteomes" id="UP000052978"/>
    </source>
</evidence>
<reference evidence="4 5" key="1">
    <citation type="journal article" date="2013" name="Nat. Commun.">
        <title>Genome analysis reveals insights into physiology and longevity of the Brandt's bat Myotis brandtii.</title>
        <authorList>
            <person name="Seim I."/>
            <person name="Fang X."/>
            <person name="Xiong Z."/>
            <person name="Lobanov A.V."/>
            <person name="Huang Z."/>
            <person name="Ma S."/>
            <person name="Feng Y."/>
            <person name="Turanov A.A."/>
            <person name="Zhu Y."/>
            <person name="Lenz T.L."/>
            <person name="Gerashchenko M.V."/>
            <person name="Fan D."/>
            <person name="Hee Yim S."/>
            <person name="Yao X."/>
            <person name="Jordan D."/>
            <person name="Xiong Y."/>
            <person name="Ma Y."/>
            <person name="Lyapunov A.N."/>
            <person name="Chen G."/>
            <person name="Kulakova O.I."/>
            <person name="Sun Y."/>
            <person name="Lee S.G."/>
            <person name="Bronson R.T."/>
            <person name="Moskalev A.A."/>
            <person name="Sunyaev S.R."/>
            <person name="Zhang G."/>
            <person name="Krogh A."/>
            <person name="Wang J."/>
            <person name="Gladyshev V.N."/>
        </authorList>
    </citation>
    <scope>NUCLEOTIDE SEQUENCE [LARGE SCALE GENOMIC DNA]</scope>
</reference>
<dbReference type="EMBL" id="KE164263">
    <property type="protein sequence ID" value="EPQ16496.1"/>
    <property type="molecule type" value="Genomic_DNA"/>
</dbReference>
<feature type="signal peptide" evidence="3">
    <location>
        <begin position="1"/>
        <end position="18"/>
    </location>
</feature>
<evidence type="ECO:0000256" key="3">
    <source>
        <dbReference type="SAM" id="SignalP"/>
    </source>
</evidence>
<proteinExistence type="inferred from homology"/>
<sequence length="154" mass="18132">MKVLLRIVAMWLGRPTSCFFIGFRVEEVLQQADYLYESGETERLYQLLIQHKDRPRSFYFLSIYRTCLLPWSPQQLKVTGLHCIFTTNNGCHHRMDEFSRGNMPSSELQIYTWMDATLKELTSSVKEVYPEARKKGTHFNFAIVFRILKDLVIG</sequence>
<dbReference type="PANTHER" id="PTHR13082">
    <property type="entry name" value="SAP18"/>
    <property type="match status" value="1"/>
</dbReference>
<dbReference type="eggNOG" id="ENOG502QSJV">
    <property type="taxonomic scope" value="Eukaryota"/>
</dbReference>
<evidence type="ECO:0000256" key="1">
    <source>
        <dbReference type="ARBA" id="ARBA00009143"/>
    </source>
</evidence>
<dbReference type="GO" id="GO:0005634">
    <property type="term" value="C:nucleus"/>
    <property type="evidence" value="ECO:0007669"/>
    <property type="project" value="TreeGrafter"/>
</dbReference>
<keyword evidence="5" id="KW-1185">Reference proteome</keyword>
<dbReference type="GO" id="GO:0003714">
    <property type="term" value="F:transcription corepressor activity"/>
    <property type="evidence" value="ECO:0007669"/>
    <property type="project" value="TreeGrafter"/>
</dbReference>
<dbReference type="Gene3D" id="3.10.20.550">
    <property type="entry name" value="ASAP complex, SAP18 subunit"/>
    <property type="match status" value="1"/>
</dbReference>
<organism evidence="4 5">
    <name type="scientific">Myotis brandtii</name>
    <name type="common">Brandt's bat</name>
    <dbReference type="NCBI Taxonomy" id="109478"/>
    <lineage>
        <taxon>Eukaryota</taxon>
        <taxon>Metazoa</taxon>
        <taxon>Chordata</taxon>
        <taxon>Craniata</taxon>
        <taxon>Vertebrata</taxon>
        <taxon>Euteleostomi</taxon>
        <taxon>Mammalia</taxon>
        <taxon>Eutheria</taxon>
        <taxon>Laurasiatheria</taxon>
        <taxon>Chiroptera</taxon>
        <taxon>Yangochiroptera</taxon>
        <taxon>Vespertilionidae</taxon>
        <taxon>Myotis</taxon>
    </lineage>
</organism>
<protein>
    <recommendedName>
        <fullName evidence="2">18 kDa Sin3-associated polypeptide</fullName>
    </recommendedName>
</protein>